<dbReference type="Proteomes" id="UP001174909">
    <property type="component" value="Unassembled WGS sequence"/>
</dbReference>
<dbReference type="GO" id="GO:0000166">
    <property type="term" value="F:nucleotide binding"/>
    <property type="evidence" value="ECO:0007669"/>
    <property type="project" value="InterPro"/>
</dbReference>
<sequence length="368" mass="39412">MTSRQPIRIGLIGANIHQGWSPRAHLPALAAHPDFDLAAVCTTRQESADEARAAFNAGAAYDDYNKMLADGNLDAATISLRVPRHYDPTMAALKAGKHVFTEWPLGRTTAEAIEMADEARKQGVKTAVGLQARANPAVAHLRKLIADGYVGRVMTCHVRLMREGVMTRDSGRTWQREDESGAHTLTIACGHTIDALMSVVGEFADVSTVVSTQATTWHETDTGNDLPVTSPDNILVSGNLQSGGVASVQIGNTAWAGSGYRMEIYGDEGTLVAVSVDSPQLKEVNIRGARGGNDLQDLVPSEELILAPEMPANEAYNVGQLYSKFAASIRGTSNGEDAVPDFDHAVGLHRFIDAIRQSSNEGRRIATA</sequence>
<feature type="domain" description="Gfo/Idh/MocA-like oxidoreductase C-terminal" evidence="3">
    <location>
        <begin position="142"/>
        <end position="366"/>
    </location>
</feature>
<dbReference type="Pfam" id="PF02894">
    <property type="entry name" value="GFO_IDH_MocA_C"/>
    <property type="match status" value="1"/>
</dbReference>
<dbReference type="Gene3D" id="3.30.360.10">
    <property type="entry name" value="Dihydrodipicolinate Reductase, domain 2"/>
    <property type="match status" value="1"/>
</dbReference>
<evidence type="ECO:0000313" key="5">
    <source>
        <dbReference type="Proteomes" id="UP001174909"/>
    </source>
</evidence>
<evidence type="ECO:0000259" key="2">
    <source>
        <dbReference type="Pfam" id="PF01408"/>
    </source>
</evidence>
<protein>
    <submittedName>
        <fullName evidence="4">Uncharacterized oxidoreductase sll0816</fullName>
    </submittedName>
</protein>
<evidence type="ECO:0000256" key="1">
    <source>
        <dbReference type="ARBA" id="ARBA00023002"/>
    </source>
</evidence>
<dbReference type="GO" id="GO:0016491">
    <property type="term" value="F:oxidoreductase activity"/>
    <property type="evidence" value="ECO:0007669"/>
    <property type="project" value="UniProtKB-KW"/>
</dbReference>
<dbReference type="PANTHER" id="PTHR43818">
    <property type="entry name" value="BCDNA.GH03377"/>
    <property type="match status" value="1"/>
</dbReference>
<dbReference type="InterPro" id="IPR000683">
    <property type="entry name" value="Gfo/Idh/MocA-like_OxRdtase_N"/>
</dbReference>
<dbReference type="SUPFAM" id="SSF51735">
    <property type="entry name" value="NAD(P)-binding Rossmann-fold domains"/>
    <property type="match status" value="1"/>
</dbReference>
<dbReference type="PANTHER" id="PTHR43818:SF11">
    <property type="entry name" value="BCDNA.GH03377"/>
    <property type="match status" value="1"/>
</dbReference>
<dbReference type="SUPFAM" id="SSF55347">
    <property type="entry name" value="Glyceraldehyde-3-phosphate dehydrogenase-like, C-terminal domain"/>
    <property type="match status" value="1"/>
</dbReference>
<dbReference type="EMBL" id="CASHTH010002729">
    <property type="protein sequence ID" value="CAI8034391.1"/>
    <property type="molecule type" value="Genomic_DNA"/>
</dbReference>
<dbReference type="InterPro" id="IPR050463">
    <property type="entry name" value="Gfo/Idh/MocA_oxidrdct_glycsds"/>
</dbReference>
<accession>A0AA35WZH7</accession>
<organism evidence="4 5">
    <name type="scientific">Geodia barretti</name>
    <name type="common">Barrett's horny sponge</name>
    <dbReference type="NCBI Taxonomy" id="519541"/>
    <lineage>
        <taxon>Eukaryota</taxon>
        <taxon>Metazoa</taxon>
        <taxon>Porifera</taxon>
        <taxon>Demospongiae</taxon>
        <taxon>Heteroscleromorpha</taxon>
        <taxon>Tetractinellida</taxon>
        <taxon>Astrophorina</taxon>
        <taxon>Geodiidae</taxon>
        <taxon>Geodia</taxon>
    </lineage>
</organism>
<dbReference type="Pfam" id="PF01408">
    <property type="entry name" value="GFO_IDH_MocA"/>
    <property type="match status" value="1"/>
</dbReference>
<evidence type="ECO:0000313" key="4">
    <source>
        <dbReference type="EMBL" id="CAI8034391.1"/>
    </source>
</evidence>
<proteinExistence type="predicted"/>
<feature type="domain" description="Gfo/Idh/MocA-like oxidoreductase N-terminal" evidence="2">
    <location>
        <begin position="7"/>
        <end position="129"/>
    </location>
</feature>
<name>A0AA35WZH7_GEOBA</name>
<reference evidence="4" key="1">
    <citation type="submission" date="2023-03" db="EMBL/GenBank/DDBJ databases">
        <authorList>
            <person name="Steffen K."/>
            <person name="Cardenas P."/>
        </authorList>
    </citation>
    <scope>NUCLEOTIDE SEQUENCE</scope>
</reference>
<dbReference type="Gene3D" id="3.40.50.720">
    <property type="entry name" value="NAD(P)-binding Rossmann-like Domain"/>
    <property type="match status" value="1"/>
</dbReference>
<comment type="caution">
    <text evidence="4">The sequence shown here is derived from an EMBL/GenBank/DDBJ whole genome shotgun (WGS) entry which is preliminary data.</text>
</comment>
<dbReference type="InterPro" id="IPR036291">
    <property type="entry name" value="NAD(P)-bd_dom_sf"/>
</dbReference>
<keyword evidence="5" id="KW-1185">Reference proteome</keyword>
<evidence type="ECO:0000259" key="3">
    <source>
        <dbReference type="Pfam" id="PF02894"/>
    </source>
</evidence>
<gene>
    <name evidence="4" type="ORF">GBAR_LOCUS19371</name>
</gene>
<dbReference type="AlphaFoldDB" id="A0AA35WZH7"/>
<keyword evidence="1" id="KW-0560">Oxidoreductase</keyword>
<dbReference type="InterPro" id="IPR004104">
    <property type="entry name" value="Gfo/Idh/MocA-like_OxRdtase_C"/>
</dbReference>